<sequence length="286" mass="32223">MNIGFIGAGKVGCSFGHYLKQQDLPIVGYYSLSKSSASYAAVLTKSSPLNLDELVNQSNYIFITTPDDEISNVWEKIFNYDLKDKFIFHMSGCLSSDVFKGYKDKGANCYSLHPLYSFADKNSSDLKDVIFSVEGENIEKIKNFLEKANIDYFIIDKEKKPIYHASAVFISNYLVSLAKIAENLLLDCGLNKSQCVKGIYPLMESTLNNIKEMGIDNALTGPIIRGDINTVREHLSYLDKYNDIYRKLGNIALDIAKDKSNLSEDTINELNKILRGDHNEKNCSHF</sequence>
<dbReference type="Gene3D" id="1.10.1040.20">
    <property type="entry name" value="ProC-like, C-terminal domain"/>
    <property type="match status" value="1"/>
</dbReference>
<dbReference type="OrthoDB" id="9810755at2"/>
<evidence type="ECO:0000259" key="2">
    <source>
        <dbReference type="Pfam" id="PF10728"/>
    </source>
</evidence>
<dbReference type="InterPro" id="IPR037108">
    <property type="entry name" value="TM1727-like_C_sf"/>
</dbReference>
<dbReference type="InterPro" id="IPR019665">
    <property type="entry name" value="OxRdtase/DH_put_Rossmann_dom"/>
</dbReference>
<evidence type="ECO:0000259" key="1">
    <source>
        <dbReference type="Pfam" id="PF10727"/>
    </source>
</evidence>
<reference evidence="3 4" key="1">
    <citation type="submission" date="2019-03" db="EMBL/GenBank/DDBJ databases">
        <title>Genomic Encyclopedia of Type Strains, Phase IV (KMG-IV): sequencing the most valuable type-strain genomes for metagenomic binning, comparative biology and taxonomic classification.</title>
        <authorList>
            <person name="Goeker M."/>
        </authorList>
    </citation>
    <scope>NUCLEOTIDE SEQUENCE [LARGE SCALE GENOMIC DNA]</scope>
    <source>
        <strain evidence="3 4">DSM 26752</strain>
    </source>
</reference>
<name>A0A4R3KV54_9FIRM</name>
<dbReference type="Pfam" id="PF10728">
    <property type="entry name" value="DUF2520"/>
    <property type="match status" value="1"/>
</dbReference>
<dbReference type="Pfam" id="PF10727">
    <property type="entry name" value="Rossmann-like"/>
    <property type="match status" value="1"/>
</dbReference>
<dbReference type="RefSeq" id="WP_132028070.1">
    <property type="nucleotide sequence ID" value="NZ_CP068564.1"/>
</dbReference>
<keyword evidence="4" id="KW-1185">Reference proteome</keyword>
<feature type="domain" description="Putative oxidoreductase/dehydrogenase Rossmann-like" evidence="1">
    <location>
        <begin position="2"/>
        <end position="114"/>
    </location>
</feature>
<feature type="domain" description="DUF2520" evidence="2">
    <location>
        <begin position="131"/>
        <end position="249"/>
    </location>
</feature>
<comment type="caution">
    <text evidence="3">The sequence shown here is derived from an EMBL/GenBank/DDBJ whole genome shotgun (WGS) entry which is preliminary data.</text>
</comment>
<accession>A0A4R3KV54</accession>
<dbReference type="InterPro" id="IPR008927">
    <property type="entry name" value="6-PGluconate_DH-like_C_sf"/>
</dbReference>
<dbReference type="Proteomes" id="UP000294567">
    <property type="component" value="Unassembled WGS sequence"/>
</dbReference>
<dbReference type="EMBL" id="SMAE01000008">
    <property type="protein sequence ID" value="TCS88545.1"/>
    <property type="molecule type" value="Genomic_DNA"/>
</dbReference>
<evidence type="ECO:0000313" key="4">
    <source>
        <dbReference type="Proteomes" id="UP000294567"/>
    </source>
</evidence>
<organism evidence="3 4">
    <name type="scientific">Keratinibaculum paraultunense</name>
    <dbReference type="NCBI Taxonomy" id="1278232"/>
    <lineage>
        <taxon>Bacteria</taxon>
        <taxon>Bacillati</taxon>
        <taxon>Bacillota</taxon>
        <taxon>Tissierellia</taxon>
        <taxon>Tissierellales</taxon>
        <taxon>Tepidimicrobiaceae</taxon>
        <taxon>Keratinibaculum</taxon>
    </lineage>
</organism>
<dbReference type="Gene3D" id="3.40.50.720">
    <property type="entry name" value="NAD(P)-binding Rossmann-like Domain"/>
    <property type="match status" value="1"/>
</dbReference>
<dbReference type="InterPro" id="IPR018931">
    <property type="entry name" value="DUF2520"/>
</dbReference>
<dbReference type="AlphaFoldDB" id="A0A4R3KV54"/>
<protein>
    <submittedName>
        <fullName evidence="3">Putative short-subunit dehydrogenase-like oxidoreductase (DUF2520 family)</fullName>
    </submittedName>
</protein>
<evidence type="ECO:0000313" key="3">
    <source>
        <dbReference type="EMBL" id="TCS88545.1"/>
    </source>
</evidence>
<dbReference type="SUPFAM" id="SSF48179">
    <property type="entry name" value="6-phosphogluconate dehydrogenase C-terminal domain-like"/>
    <property type="match status" value="1"/>
</dbReference>
<dbReference type="PANTHER" id="PTHR40459">
    <property type="entry name" value="CONSERVED HYPOTHETICAL ALANINE AND LEUCINE RICH PROTEIN"/>
    <property type="match status" value="1"/>
</dbReference>
<dbReference type="PANTHER" id="PTHR40459:SF1">
    <property type="entry name" value="CONSERVED HYPOTHETICAL ALANINE AND LEUCINE RICH PROTEIN"/>
    <property type="match status" value="1"/>
</dbReference>
<proteinExistence type="predicted"/>
<dbReference type="InterPro" id="IPR036291">
    <property type="entry name" value="NAD(P)-bd_dom_sf"/>
</dbReference>
<gene>
    <name evidence="3" type="ORF">EDD65_10879</name>
</gene>
<dbReference type="SUPFAM" id="SSF51735">
    <property type="entry name" value="NAD(P)-binding Rossmann-fold domains"/>
    <property type="match status" value="1"/>
</dbReference>